<evidence type="ECO:0000313" key="2">
    <source>
        <dbReference type="EMBL" id="OSX74109.1"/>
    </source>
</evidence>
<feature type="compositionally biased region" description="Low complexity" evidence="1">
    <location>
        <begin position="151"/>
        <end position="186"/>
    </location>
</feature>
<reference evidence="2 3" key="1">
    <citation type="submission" date="2017-03" db="EMBL/GenBank/DDBJ databases">
        <title>WGS assembly of Porphyra umbilicalis.</title>
        <authorList>
            <person name="Brawley S.H."/>
            <person name="Blouin N.A."/>
            <person name="Ficko-Blean E."/>
            <person name="Wheeler G.L."/>
            <person name="Lohr M."/>
            <person name="Goodson H.V."/>
            <person name="Jenkins J.W."/>
            <person name="Blaby-Haas C.E."/>
            <person name="Helliwell K.E."/>
            <person name="Chan C."/>
            <person name="Marriage T."/>
            <person name="Bhattacharya D."/>
            <person name="Klein A.S."/>
            <person name="Badis Y."/>
            <person name="Brodie J."/>
            <person name="Cao Y."/>
            <person name="Collen J."/>
            <person name="Dittami S.M."/>
            <person name="Gachon C.M."/>
            <person name="Green B.R."/>
            <person name="Karpowicz S."/>
            <person name="Kim J.W."/>
            <person name="Kudahl U."/>
            <person name="Lin S."/>
            <person name="Michel G."/>
            <person name="Mittag M."/>
            <person name="Olson B.J."/>
            <person name="Pangilinan J."/>
            <person name="Peng Y."/>
            <person name="Qiu H."/>
            <person name="Shu S."/>
            <person name="Singer J.T."/>
            <person name="Smith A.G."/>
            <person name="Sprecher B.N."/>
            <person name="Wagner V."/>
            <person name="Wang W."/>
            <person name="Wang Z.-Y."/>
            <person name="Yan J."/>
            <person name="Yarish C."/>
            <person name="Zoeuner-Riek S."/>
            <person name="Zhuang Y."/>
            <person name="Zou Y."/>
            <person name="Lindquist E.A."/>
            <person name="Grimwood J."/>
            <person name="Barry K."/>
            <person name="Rokhsar D.S."/>
            <person name="Schmutz J."/>
            <person name="Stiller J.W."/>
            <person name="Grossman A.R."/>
            <person name="Prochnik S.E."/>
        </authorList>
    </citation>
    <scope>NUCLEOTIDE SEQUENCE [LARGE SCALE GENOMIC DNA]</scope>
    <source>
        <strain evidence="2">4086291</strain>
    </source>
</reference>
<feature type="compositionally biased region" description="Low complexity" evidence="1">
    <location>
        <begin position="87"/>
        <end position="96"/>
    </location>
</feature>
<name>A0A1X6NZS3_PORUM</name>
<organism evidence="2 3">
    <name type="scientific">Porphyra umbilicalis</name>
    <name type="common">Purple laver</name>
    <name type="synonym">Red alga</name>
    <dbReference type="NCBI Taxonomy" id="2786"/>
    <lineage>
        <taxon>Eukaryota</taxon>
        <taxon>Rhodophyta</taxon>
        <taxon>Bangiophyceae</taxon>
        <taxon>Bangiales</taxon>
        <taxon>Bangiaceae</taxon>
        <taxon>Porphyra</taxon>
    </lineage>
</organism>
<dbReference type="Proteomes" id="UP000218209">
    <property type="component" value="Unassembled WGS sequence"/>
</dbReference>
<feature type="region of interest" description="Disordered" evidence="1">
    <location>
        <begin position="1"/>
        <end position="329"/>
    </location>
</feature>
<feature type="compositionally biased region" description="Basic residues" evidence="1">
    <location>
        <begin position="312"/>
        <end position="329"/>
    </location>
</feature>
<dbReference type="EMBL" id="KV918962">
    <property type="protein sequence ID" value="OSX74109.1"/>
    <property type="molecule type" value="Genomic_DNA"/>
</dbReference>
<feature type="compositionally biased region" description="Basic residues" evidence="1">
    <location>
        <begin position="135"/>
        <end position="147"/>
    </location>
</feature>
<dbReference type="AlphaFoldDB" id="A0A1X6NZS3"/>
<protein>
    <submittedName>
        <fullName evidence="2">Uncharacterized protein</fullName>
    </submittedName>
</protein>
<evidence type="ECO:0000313" key="3">
    <source>
        <dbReference type="Proteomes" id="UP000218209"/>
    </source>
</evidence>
<evidence type="ECO:0000256" key="1">
    <source>
        <dbReference type="SAM" id="MobiDB-lite"/>
    </source>
</evidence>
<accession>A0A1X6NZS3</accession>
<feature type="compositionally biased region" description="Low complexity" evidence="1">
    <location>
        <begin position="115"/>
        <end position="132"/>
    </location>
</feature>
<keyword evidence="3" id="KW-1185">Reference proteome</keyword>
<gene>
    <name evidence="2" type="ORF">BU14_0307s0011</name>
</gene>
<sequence length="329" mass="33957">MVPTPAAVWRRERAPRPHPPRPAVATDGGRTHSRKAGVPPTRGASKSAPPTVPERAAGHAPRPPWCRIVHARPAGGCGAPTRRRRAAAPAAEAVPDPRARTGAPRVLHTPNGWGTAAAAATAAATAVTAVADARPRRRDRPWQRRRPAGAPPAAARPPTAGAPPAGGVPTPLPMAAAAAAAAEAAAVGPPPRTPTDAPIATSLRDRAATWRSVRSRAPGTAPGGATTAAAPAATRSPNAPHPRARRRPRQWHASAVWRPTGRRRGSRGAPPPRRRHTPNVAAAAAPTVAPAGRRGAPPPPGATWPLPLWRHAPPRARTRRSARTHRAGA</sequence>
<proteinExistence type="predicted"/>
<feature type="compositionally biased region" description="Low complexity" evidence="1">
    <location>
        <begin position="280"/>
        <end position="295"/>
    </location>
</feature>
<feature type="compositionally biased region" description="Basic residues" evidence="1">
    <location>
        <begin position="260"/>
        <end position="277"/>
    </location>
</feature>
<feature type="compositionally biased region" description="Low complexity" evidence="1">
    <location>
        <begin position="217"/>
        <end position="238"/>
    </location>
</feature>